<keyword evidence="2" id="KW-0813">Transport</keyword>
<dbReference type="Pfam" id="PF13520">
    <property type="entry name" value="AA_permease_2"/>
    <property type="match status" value="1"/>
</dbReference>
<dbReference type="PIRSF" id="PIRSF006060">
    <property type="entry name" value="AA_transporter"/>
    <property type="match status" value="1"/>
</dbReference>
<dbReference type="PANTHER" id="PTHR43243:SF4">
    <property type="entry name" value="CATIONIC AMINO ACID TRANSPORTER 4"/>
    <property type="match status" value="1"/>
</dbReference>
<evidence type="ECO:0000256" key="1">
    <source>
        <dbReference type="ARBA" id="ARBA00004141"/>
    </source>
</evidence>
<comment type="subcellular location">
    <subcellularLocation>
        <location evidence="1">Membrane</location>
        <topology evidence="1">Multi-pass membrane protein</topology>
    </subcellularLocation>
</comment>
<dbReference type="Gene3D" id="1.20.1740.10">
    <property type="entry name" value="Amino acid/polyamine transporter I"/>
    <property type="match status" value="1"/>
</dbReference>
<dbReference type="RefSeq" id="WP_231967920.1">
    <property type="nucleotide sequence ID" value="NZ_LT838272.1"/>
</dbReference>
<evidence type="ECO:0000313" key="8">
    <source>
        <dbReference type="Proteomes" id="UP000192569"/>
    </source>
</evidence>
<dbReference type="EMBL" id="LT838272">
    <property type="protein sequence ID" value="SMB93798.1"/>
    <property type="molecule type" value="Genomic_DNA"/>
</dbReference>
<dbReference type="InterPro" id="IPR002293">
    <property type="entry name" value="AA/rel_permease1"/>
</dbReference>
<gene>
    <name evidence="7" type="ORF">SAMN00808754_0915</name>
</gene>
<name>A0A1W1VKD8_9FIRM</name>
<evidence type="ECO:0000256" key="6">
    <source>
        <dbReference type="SAM" id="Phobius"/>
    </source>
</evidence>
<protein>
    <submittedName>
        <fullName evidence="7">Amino acid/polyamine/organocation transporter, APC superfamily</fullName>
    </submittedName>
</protein>
<feature type="transmembrane region" description="Helical" evidence="6">
    <location>
        <begin position="377"/>
        <end position="399"/>
    </location>
</feature>
<keyword evidence="8" id="KW-1185">Reference proteome</keyword>
<evidence type="ECO:0000256" key="5">
    <source>
        <dbReference type="ARBA" id="ARBA00023136"/>
    </source>
</evidence>
<feature type="transmembrane region" description="Helical" evidence="6">
    <location>
        <begin position="256"/>
        <end position="280"/>
    </location>
</feature>
<dbReference type="GO" id="GO:0015171">
    <property type="term" value="F:amino acid transmembrane transporter activity"/>
    <property type="evidence" value="ECO:0007669"/>
    <property type="project" value="TreeGrafter"/>
</dbReference>
<evidence type="ECO:0000256" key="2">
    <source>
        <dbReference type="ARBA" id="ARBA00022448"/>
    </source>
</evidence>
<feature type="transmembrane region" description="Helical" evidence="6">
    <location>
        <begin position="61"/>
        <end position="81"/>
    </location>
</feature>
<keyword evidence="4 6" id="KW-1133">Transmembrane helix</keyword>
<feature type="transmembrane region" description="Helical" evidence="6">
    <location>
        <begin position="352"/>
        <end position="371"/>
    </location>
</feature>
<feature type="transmembrane region" description="Helical" evidence="6">
    <location>
        <begin position="185"/>
        <end position="202"/>
    </location>
</feature>
<feature type="transmembrane region" description="Helical" evidence="6">
    <location>
        <begin position="33"/>
        <end position="55"/>
    </location>
</feature>
<sequence length="510" mass="54522">MKFNLWRTKPIKDLLNEARDQEKLKREMSATDLVALGVGAIIGTGIFVLTGVAAANYAGPGVILSFLISGTAAGLAALVYAELASMIPVAGSAYTYAYAALGEIVAWIIGWNLILEYMVAAGAVALGWSSYFTDILRSVGINLPASLISSPLRGGIIDLPAIFITAFATIVALTGTRTSATTNKVVVAVKVLVILAFLVLGFPRVNPAHWRPFLPFGLPGVVQGASIIFFAYIGFDAVSTAAEEVRDPARDLPRGIIGSLALSTLLYMAVAAVLTGLTSYPRLNTASPVTTALLDAGIRGASLLIGVGALAGLTSVLLVGIYAQSRIFLAMGRDGLLPRAFASVHPKFRTPWVATLLVGAAIASISSLLPIEIIAQLANVGTLSAFIIVSIGVIILRYTRPDLPRPFQVPLAPWLPLLTIAFAGYLFINLPRLTWIRFGAWLILGILVYFLYGYRYSILAKQEPKIKRPTGIPVVPLKEPVFAFSQLFSRLFSPARLSLKLRLPRRRPGP</sequence>
<evidence type="ECO:0000313" key="7">
    <source>
        <dbReference type="EMBL" id="SMB93798.1"/>
    </source>
</evidence>
<dbReference type="GO" id="GO:0016020">
    <property type="term" value="C:membrane"/>
    <property type="evidence" value="ECO:0007669"/>
    <property type="project" value="UniProtKB-SubCell"/>
</dbReference>
<dbReference type="PANTHER" id="PTHR43243">
    <property type="entry name" value="INNER MEMBRANE TRANSPORTER YGJI-RELATED"/>
    <property type="match status" value="1"/>
</dbReference>
<feature type="transmembrane region" description="Helical" evidence="6">
    <location>
        <begin position="152"/>
        <end position="173"/>
    </location>
</feature>
<organism evidence="7 8">
    <name type="scientific">Thermanaeromonas toyohensis ToBE</name>
    <dbReference type="NCBI Taxonomy" id="698762"/>
    <lineage>
        <taxon>Bacteria</taxon>
        <taxon>Bacillati</taxon>
        <taxon>Bacillota</taxon>
        <taxon>Clostridia</taxon>
        <taxon>Neomoorellales</taxon>
        <taxon>Neomoorellaceae</taxon>
        <taxon>Thermanaeromonas</taxon>
    </lineage>
</organism>
<feature type="transmembrane region" description="Helical" evidence="6">
    <location>
        <begin position="411"/>
        <end position="428"/>
    </location>
</feature>
<evidence type="ECO:0000256" key="4">
    <source>
        <dbReference type="ARBA" id="ARBA00022989"/>
    </source>
</evidence>
<accession>A0A1W1VKD8</accession>
<proteinExistence type="predicted"/>
<feature type="transmembrane region" description="Helical" evidence="6">
    <location>
        <begin position="300"/>
        <end position="323"/>
    </location>
</feature>
<reference evidence="7 8" key="1">
    <citation type="submission" date="2017-04" db="EMBL/GenBank/DDBJ databases">
        <authorList>
            <person name="Afonso C.L."/>
            <person name="Miller P.J."/>
            <person name="Scott M.A."/>
            <person name="Spackman E."/>
            <person name="Goraichik I."/>
            <person name="Dimitrov K.M."/>
            <person name="Suarez D.L."/>
            <person name="Swayne D.E."/>
        </authorList>
    </citation>
    <scope>NUCLEOTIDE SEQUENCE [LARGE SCALE GENOMIC DNA]</scope>
    <source>
        <strain evidence="7 8">ToBE</strain>
    </source>
</reference>
<feature type="transmembrane region" description="Helical" evidence="6">
    <location>
        <begin position="214"/>
        <end position="235"/>
    </location>
</feature>
<keyword evidence="5 6" id="KW-0472">Membrane</keyword>
<dbReference type="Proteomes" id="UP000192569">
    <property type="component" value="Chromosome I"/>
</dbReference>
<keyword evidence="3 6" id="KW-0812">Transmembrane</keyword>
<feature type="transmembrane region" description="Helical" evidence="6">
    <location>
        <begin position="434"/>
        <end position="452"/>
    </location>
</feature>
<dbReference type="STRING" id="698762.SAMN00808754_0915"/>
<dbReference type="AlphaFoldDB" id="A0A1W1VKD8"/>
<evidence type="ECO:0000256" key="3">
    <source>
        <dbReference type="ARBA" id="ARBA00022692"/>
    </source>
</evidence>